<keyword evidence="2" id="KW-1185">Reference proteome</keyword>
<organism evidence="1 2">
    <name type="scientific">Pseudaminobacter soli</name>
    <name type="common">ex Li et al. 2025</name>
    <dbReference type="NCBI Taxonomy" id="1295366"/>
    <lineage>
        <taxon>Bacteria</taxon>
        <taxon>Pseudomonadati</taxon>
        <taxon>Pseudomonadota</taxon>
        <taxon>Alphaproteobacteria</taxon>
        <taxon>Hyphomicrobiales</taxon>
        <taxon>Phyllobacteriaceae</taxon>
        <taxon>Pseudaminobacter</taxon>
    </lineage>
</organism>
<proteinExistence type="predicted"/>
<reference evidence="1 2" key="1">
    <citation type="submission" date="2018-03" db="EMBL/GenBank/DDBJ databases">
        <title>The draft genome of Mesorhizobium soli JCM 19897.</title>
        <authorList>
            <person name="Li L."/>
            <person name="Liu L."/>
            <person name="Liang L."/>
            <person name="Wang T."/>
            <person name="Zhang X."/>
        </authorList>
    </citation>
    <scope>NUCLEOTIDE SEQUENCE [LARGE SCALE GENOMIC DNA]</scope>
    <source>
        <strain evidence="1 2">JCM 19897</strain>
    </source>
</reference>
<sequence>MPRSAMGPAMKLIRFDKGKTGLVIDRADGRYVIDVVGSLGALAADDLIAREVLSGVLKDNGSWATVIEQWPHVRRGLQKLVPLALAREASGLVMRRLDEVHLGDPSGNPDGIASIDIAEQSEVALHPTGRELMARQAAHPDIAAERSDRGVFGFDACLAEEPPWSRRV</sequence>
<accession>A0A2P7SK55</accession>
<evidence type="ECO:0000313" key="2">
    <source>
        <dbReference type="Proteomes" id="UP000240653"/>
    </source>
</evidence>
<dbReference type="AlphaFoldDB" id="A0A2P7SK55"/>
<comment type="caution">
    <text evidence="1">The sequence shown here is derived from an EMBL/GenBank/DDBJ whole genome shotgun (WGS) entry which is preliminary data.</text>
</comment>
<dbReference type="EMBL" id="PXYL01000002">
    <property type="protein sequence ID" value="PSJ62741.1"/>
    <property type="molecule type" value="Genomic_DNA"/>
</dbReference>
<evidence type="ECO:0000313" key="1">
    <source>
        <dbReference type="EMBL" id="PSJ62741.1"/>
    </source>
</evidence>
<gene>
    <name evidence="1" type="ORF">C7I85_03840</name>
</gene>
<dbReference type="Proteomes" id="UP000240653">
    <property type="component" value="Unassembled WGS sequence"/>
</dbReference>
<name>A0A2P7SK55_9HYPH</name>
<evidence type="ECO:0008006" key="3">
    <source>
        <dbReference type="Google" id="ProtNLM"/>
    </source>
</evidence>
<protein>
    <recommendedName>
        <fullName evidence="3">Fumarylacetoacetate hydrolase</fullName>
    </recommendedName>
</protein>